<sequence length="258" mass="29240">MQNTVKLDARHKIYFCLFVFFYRDLTVDHQRSLPSSGDLSWEPRLSDNVRSFLTLNSPESRKVQYPLLPHTREKEINVAKNVVSLRPQKHRSPPKDGLLPPAAAADALRVRVQMSTLQQKESATKAARKKFHSDRRRTRPQYGHGLFQNLQPDNTLEVQAIGRKSFFSKGFKLYPEASYPTTPIAPGLDRRGDEEKGEEIRIQEILPFPFSPNIRPLDISDLWSTHPVETVVGRSGYHDCILGSGVPEAHAHTHSLGG</sequence>
<evidence type="ECO:0000256" key="1">
    <source>
        <dbReference type="SAM" id="MobiDB-lite"/>
    </source>
</evidence>
<comment type="caution">
    <text evidence="2">The sequence shown here is derived from an EMBL/GenBank/DDBJ whole genome shotgun (WGS) entry which is preliminary data.</text>
</comment>
<evidence type="ECO:0000313" key="2">
    <source>
        <dbReference type="EMBL" id="KAL2289378.1"/>
    </source>
</evidence>
<evidence type="ECO:0000313" key="3">
    <source>
        <dbReference type="Proteomes" id="UP001600888"/>
    </source>
</evidence>
<organism evidence="2 3">
    <name type="scientific">Diaporthe vaccinii</name>
    <dbReference type="NCBI Taxonomy" id="105482"/>
    <lineage>
        <taxon>Eukaryota</taxon>
        <taxon>Fungi</taxon>
        <taxon>Dikarya</taxon>
        <taxon>Ascomycota</taxon>
        <taxon>Pezizomycotina</taxon>
        <taxon>Sordariomycetes</taxon>
        <taxon>Sordariomycetidae</taxon>
        <taxon>Diaporthales</taxon>
        <taxon>Diaporthaceae</taxon>
        <taxon>Diaporthe</taxon>
        <taxon>Diaporthe eres species complex</taxon>
    </lineage>
</organism>
<protein>
    <submittedName>
        <fullName evidence="2">Uncharacterized protein</fullName>
    </submittedName>
</protein>
<feature type="compositionally biased region" description="Basic residues" evidence="1">
    <location>
        <begin position="126"/>
        <end position="139"/>
    </location>
</feature>
<proteinExistence type="predicted"/>
<accession>A0ABR4F3V2</accession>
<gene>
    <name evidence="2" type="ORF">FJTKL_02377</name>
</gene>
<name>A0ABR4F3V2_9PEZI</name>
<feature type="region of interest" description="Disordered" evidence="1">
    <location>
        <begin position="117"/>
        <end position="149"/>
    </location>
</feature>
<reference evidence="2 3" key="1">
    <citation type="submission" date="2024-03" db="EMBL/GenBank/DDBJ databases">
        <title>A high-quality draft genome sequence of Diaporthe vaccinii, a causative agent of upright dieback and viscid rot disease in cranberry plants.</title>
        <authorList>
            <person name="Sarrasin M."/>
            <person name="Lang B.F."/>
            <person name="Burger G."/>
        </authorList>
    </citation>
    <scope>NUCLEOTIDE SEQUENCE [LARGE SCALE GENOMIC DNA]</scope>
    <source>
        <strain evidence="2 3">IS7</strain>
    </source>
</reference>
<keyword evidence="3" id="KW-1185">Reference proteome</keyword>
<dbReference type="Proteomes" id="UP001600888">
    <property type="component" value="Unassembled WGS sequence"/>
</dbReference>
<dbReference type="EMBL" id="JBAWTH010000013">
    <property type="protein sequence ID" value="KAL2289378.1"/>
    <property type="molecule type" value="Genomic_DNA"/>
</dbReference>